<evidence type="ECO:0000313" key="2">
    <source>
        <dbReference type="EnsemblPlants" id="OPUNC03G30210.1"/>
    </source>
</evidence>
<reference evidence="2" key="2">
    <citation type="submission" date="2018-05" db="EMBL/GenBank/DDBJ databases">
        <title>OpunRS2 (Oryza punctata Reference Sequence Version 2).</title>
        <authorList>
            <person name="Zhang J."/>
            <person name="Kudrna D."/>
            <person name="Lee S."/>
            <person name="Talag J."/>
            <person name="Welchert J."/>
            <person name="Wing R.A."/>
        </authorList>
    </citation>
    <scope>NUCLEOTIDE SEQUENCE [LARGE SCALE GENOMIC DNA]</scope>
</reference>
<feature type="region of interest" description="Disordered" evidence="1">
    <location>
        <begin position="168"/>
        <end position="255"/>
    </location>
</feature>
<feature type="compositionally biased region" description="Basic and acidic residues" evidence="1">
    <location>
        <begin position="405"/>
        <end position="416"/>
    </location>
</feature>
<feature type="region of interest" description="Disordered" evidence="1">
    <location>
        <begin position="325"/>
        <end position="368"/>
    </location>
</feature>
<name>A0A0E0KIM7_ORYPU</name>
<dbReference type="Gramene" id="OPUNC03G30210.1">
    <property type="protein sequence ID" value="OPUNC03G30210.1"/>
    <property type="gene ID" value="OPUNC03G30210"/>
</dbReference>
<dbReference type="EnsemblPlants" id="OPUNC03G30210.1">
    <property type="protein sequence ID" value="OPUNC03G30210.1"/>
    <property type="gene ID" value="OPUNC03G30210"/>
</dbReference>
<keyword evidence="3" id="KW-1185">Reference proteome</keyword>
<dbReference type="eggNOG" id="ENOG502R4P0">
    <property type="taxonomic scope" value="Eukaryota"/>
</dbReference>
<dbReference type="AlphaFoldDB" id="A0A0E0KIM7"/>
<feature type="region of interest" description="Disordered" evidence="1">
    <location>
        <begin position="405"/>
        <end position="472"/>
    </location>
</feature>
<feature type="compositionally biased region" description="Basic and acidic residues" evidence="1">
    <location>
        <begin position="451"/>
        <end position="472"/>
    </location>
</feature>
<protein>
    <submittedName>
        <fullName evidence="2">Uncharacterized protein</fullName>
    </submittedName>
</protein>
<dbReference type="HOGENOM" id="CLU_579228_0_0_1"/>
<feature type="compositionally biased region" description="Gly residues" evidence="1">
    <location>
        <begin position="424"/>
        <end position="436"/>
    </location>
</feature>
<reference evidence="2" key="1">
    <citation type="submission" date="2015-04" db="UniProtKB">
        <authorList>
            <consortium name="EnsemblPlants"/>
        </authorList>
    </citation>
    <scope>IDENTIFICATION</scope>
</reference>
<organism evidence="2">
    <name type="scientific">Oryza punctata</name>
    <name type="common">Red rice</name>
    <dbReference type="NCBI Taxonomy" id="4537"/>
    <lineage>
        <taxon>Eukaryota</taxon>
        <taxon>Viridiplantae</taxon>
        <taxon>Streptophyta</taxon>
        <taxon>Embryophyta</taxon>
        <taxon>Tracheophyta</taxon>
        <taxon>Spermatophyta</taxon>
        <taxon>Magnoliopsida</taxon>
        <taxon>Liliopsida</taxon>
        <taxon>Poales</taxon>
        <taxon>Poaceae</taxon>
        <taxon>BOP clade</taxon>
        <taxon>Oryzoideae</taxon>
        <taxon>Oryzeae</taxon>
        <taxon>Oryzinae</taxon>
        <taxon>Oryza</taxon>
    </lineage>
</organism>
<accession>A0A0E0KIM7</accession>
<feature type="compositionally biased region" description="Low complexity" evidence="1">
    <location>
        <begin position="222"/>
        <end position="255"/>
    </location>
</feature>
<evidence type="ECO:0000256" key="1">
    <source>
        <dbReference type="SAM" id="MobiDB-lite"/>
    </source>
</evidence>
<evidence type="ECO:0000313" key="3">
    <source>
        <dbReference type="Proteomes" id="UP000026962"/>
    </source>
</evidence>
<dbReference type="Proteomes" id="UP000026962">
    <property type="component" value="Chromosome 3"/>
</dbReference>
<dbReference type="STRING" id="4537.A0A0E0KIM7"/>
<proteinExistence type="predicted"/>
<sequence length="472" mass="49365">MTLPLAPCPSHCVPRNLLLLGSDRSRYRLGSAFFKMPVVSLNLDGWAMAHPLPSSVAENTVLRSSLASCSKHLPPALLPPPLPPVAAVEAVVLKRRKKAAAKLAVAGPAEAVVPKHSKRITTMLAVVGLGHTISRAYCNLMRKLGLISVEGPVSAKAAGLDQIKHGKDNVNRPCRPNGCANATPGTMPSQGPFRKLNHNVPRNGPIKGLEAEDEDEDEHSSLHSQSHRPLLSLLRASPPPLVSSSTMPVPPSTAAASAPHLGAIFVPLGISSSGGPPSWSSPAIPTSLSASYLSVHSPRRHLALKPPQIRCRTDREVVQVQTEYEPMLSPGASPREVAASRQPPGPSPREAATEVPLRARSPPAAGSLSALRLPPAVRSLSALRSPLVGGFPWHAALLAGWERGAEGEGEGDGRAADRRRRQGGWRGGCGGGGGQRGGRDRGGGEGGGGERGGRAEEGGRGERRLVEKKARG</sequence>